<protein>
    <recommendedName>
        <fullName evidence="5">Solute-binding protein family 3/N-terminal domain-containing protein</fullName>
    </recommendedName>
</protein>
<accession>A0A1V4T4W6</accession>
<dbReference type="AlphaFoldDB" id="A0A1V4T4W6"/>
<gene>
    <name evidence="6" type="ORF">BTE48_07945</name>
</gene>
<reference evidence="6 7" key="1">
    <citation type="submission" date="2017-01" db="EMBL/GenBank/DDBJ databases">
        <title>Genome Sequencing of a Marine Spirillum, Oceanospirillum multiglobuliferum ATCC 33336, from Japan.</title>
        <authorList>
            <person name="Carney J.G."/>
            <person name="Trachtenberg A.M."/>
            <person name="Rheaume B.A."/>
            <person name="Linnane J.D."/>
            <person name="Pitts N.L."/>
            <person name="Mykles D.L."/>
            <person name="Maclea K.S."/>
        </authorList>
    </citation>
    <scope>NUCLEOTIDE SEQUENCE [LARGE SCALE GENOMIC DNA]</scope>
    <source>
        <strain evidence="6 7">ATCC 33336</strain>
    </source>
</reference>
<dbReference type="SUPFAM" id="SSF53850">
    <property type="entry name" value="Periplasmic binding protein-like II"/>
    <property type="match status" value="1"/>
</dbReference>
<comment type="subcellular location">
    <subcellularLocation>
        <location evidence="1">Cell envelope</location>
    </subcellularLocation>
</comment>
<organism evidence="6 7">
    <name type="scientific">Oceanospirillum multiglobuliferum</name>
    <dbReference type="NCBI Taxonomy" id="64969"/>
    <lineage>
        <taxon>Bacteria</taxon>
        <taxon>Pseudomonadati</taxon>
        <taxon>Pseudomonadota</taxon>
        <taxon>Gammaproteobacteria</taxon>
        <taxon>Oceanospirillales</taxon>
        <taxon>Oceanospirillaceae</taxon>
        <taxon>Oceanospirillum</taxon>
    </lineage>
</organism>
<dbReference type="STRING" id="64969.SAMN02745127_01499"/>
<evidence type="ECO:0000256" key="3">
    <source>
        <dbReference type="ARBA" id="ARBA00022729"/>
    </source>
</evidence>
<proteinExistence type="inferred from homology"/>
<dbReference type="InterPro" id="IPR001638">
    <property type="entry name" value="Solute-binding_3/MltF_N"/>
</dbReference>
<name>A0A1V4T4W6_9GAMM</name>
<dbReference type="GO" id="GO:0030313">
    <property type="term" value="C:cell envelope"/>
    <property type="evidence" value="ECO:0007669"/>
    <property type="project" value="UniProtKB-SubCell"/>
</dbReference>
<keyword evidence="3" id="KW-0732">Signal</keyword>
<keyword evidence="7" id="KW-1185">Reference proteome</keyword>
<comment type="similarity">
    <text evidence="2 4">Belongs to the bacterial solute-binding protein 3 family.</text>
</comment>
<dbReference type="SMART" id="SM00062">
    <property type="entry name" value="PBPb"/>
    <property type="match status" value="1"/>
</dbReference>
<evidence type="ECO:0000256" key="4">
    <source>
        <dbReference type="RuleBase" id="RU003744"/>
    </source>
</evidence>
<evidence type="ECO:0000256" key="1">
    <source>
        <dbReference type="ARBA" id="ARBA00004196"/>
    </source>
</evidence>
<dbReference type="PROSITE" id="PS01039">
    <property type="entry name" value="SBP_BACTERIAL_3"/>
    <property type="match status" value="1"/>
</dbReference>
<dbReference type="Proteomes" id="UP000191418">
    <property type="component" value="Unassembled WGS sequence"/>
</dbReference>
<dbReference type="PANTHER" id="PTHR35936:SF19">
    <property type="entry name" value="AMINO-ACID-BINDING PROTEIN YXEM-RELATED"/>
    <property type="match status" value="1"/>
</dbReference>
<comment type="caution">
    <text evidence="6">The sequence shown here is derived from an EMBL/GenBank/DDBJ whole genome shotgun (WGS) entry which is preliminary data.</text>
</comment>
<dbReference type="PANTHER" id="PTHR35936">
    <property type="entry name" value="MEMBRANE-BOUND LYTIC MUREIN TRANSGLYCOSYLASE F"/>
    <property type="match status" value="1"/>
</dbReference>
<evidence type="ECO:0000313" key="6">
    <source>
        <dbReference type="EMBL" id="OPX55637.1"/>
    </source>
</evidence>
<dbReference type="EMBL" id="MTSM01000008">
    <property type="protein sequence ID" value="OPX55637.1"/>
    <property type="molecule type" value="Genomic_DNA"/>
</dbReference>
<evidence type="ECO:0000259" key="5">
    <source>
        <dbReference type="SMART" id="SM00062"/>
    </source>
</evidence>
<evidence type="ECO:0000256" key="2">
    <source>
        <dbReference type="ARBA" id="ARBA00010333"/>
    </source>
</evidence>
<evidence type="ECO:0000313" key="7">
    <source>
        <dbReference type="Proteomes" id="UP000191418"/>
    </source>
</evidence>
<dbReference type="Pfam" id="PF00497">
    <property type="entry name" value="SBP_bac_3"/>
    <property type="match status" value="1"/>
</dbReference>
<dbReference type="Gene3D" id="3.40.190.10">
    <property type="entry name" value="Periplasmic binding protein-like II"/>
    <property type="match status" value="3"/>
</dbReference>
<dbReference type="InterPro" id="IPR018313">
    <property type="entry name" value="SBP_3_CS"/>
</dbReference>
<sequence>MTLVQAMPALARSYDDVVASKFIEIAVYKDFPPYSYRDPQGAEKGIDVELAQHIAKEMNLDLRLRWITPDETLDDDLRNHVWKGHYLGGGIADVMMRVPYDREYSFQTDEFGQVKNDLVHMFAPYQKERWRVGFDQDQIESLETLAVLRYYPVGVETDSLPDIYLLSVFNGQMRNQVKHFPDLMAAFEALSQKEVAALMGMQGQLQWLQVQHPEQKFQLATVALQGLHKLDWDIGLAVHNNYRQLAYALGDVVEAAAKNGVIEKINQKYGVSYLLPDLYKTTQ</sequence>
<feature type="domain" description="Solute-binding protein family 3/N-terminal" evidence="5">
    <location>
        <begin position="22"/>
        <end position="273"/>
    </location>
</feature>